<dbReference type="GO" id="GO:0006011">
    <property type="term" value="P:UDP-alpha-D-glucose metabolic process"/>
    <property type="evidence" value="ECO:0007669"/>
    <property type="project" value="UniProtKB-UniRule"/>
</dbReference>
<dbReference type="OrthoDB" id="932129at2759"/>
<accession>F0XKS4</accession>
<keyword evidence="4 7" id="KW-0808">Transferase</keyword>
<keyword evidence="12" id="KW-1185">Reference proteome</keyword>
<evidence type="ECO:0000313" key="11">
    <source>
        <dbReference type="EMBL" id="EFX01573.1"/>
    </source>
</evidence>
<feature type="binding site" evidence="9">
    <location>
        <position position="265"/>
    </location>
    <ligand>
        <name>UTP</name>
        <dbReference type="ChEBI" id="CHEBI:46398"/>
    </ligand>
</feature>
<comment type="function">
    <text evidence="1">Plays a central role as a glucosyl donor in cellular metabolic pathways.</text>
</comment>
<dbReference type="RefSeq" id="XP_014171055.1">
    <property type="nucleotide sequence ID" value="XM_014315580.1"/>
</dbReference>
<dbReference type="eggNOG" id="KOG2638">
    <property type="taxonomic scope" value="Eukaryota"/>
</dbReference>
<dbReference type="GeneID" id="25981650"/>
<dbReference type="EC" id="2.7.7.9" evidence="3 7"/>
<feature type="region of interest" description="Disordered" evidence="10">
    <location>
        <begin position="1"/>
        <end position="30"/>
    </location>
</feature>
<reference evidence="11 12" key="1">
    <citation type="journal article" date="2011" name="Proc. Natl. Acad. Sci. U.S.A.">
        <title>Genome and transcriptome analyses of the mountain pine beetle-fungal symbiont Grosmannia clavigera, a lodgepole pine pathogen.</title>
        <authorList>
            <person name="DiGuistini S."/>
            <person name="Wang Y."/>
            <person name="Liao N.Y."/>
            <person name="Taylor G."/>
            <person name="Tanguay P."/>
            <person name="Feau N."/>
            <person name="Henrissat B."/>
            <person name="Chan S.K."/>
            <person name="Hesse-Orce U."/>
            <person name="Alamouti S.M."/>
            <person name="Tsui C.K.M."/>
            <person name="Docking R.T."/>
            <person name="Levasseur A."/>
            <person name="Haridas S."/>
            <person name="Robertson G."/>
            <person name="Birol I."/>
            <person name="Holt R.A."/>
            <person name="Marra M.A."/>
            <person name="Hamelin R.C."/>
            <person name="Hirst M."/>
            <person name="Jones S.J.M."/>
            <person name="Bohlmann J."/>
            <person name="Breuil C."/>
        </authorList>
    </citation>
    <scope>NUCLEOTIDE SEQUENCE [LARGE SCALE GENOMIC DNA]</scope>
    <source>
        <strain evidence="12">kw1407 / UAMH 11150</strain>
    </source>
</reference>
<dbReference type="SUPFAM" id="SSF53448">
    <property type="entry name" value="Nucleotide-diphospho-sugar transferases"/>
    <property type="match status" value="1"/>
</dbReference>
<dbReference type="CDD" id="cd00897">
    <property type="entry name" value="UGPase_euk"/>
    <property type="match status" value="1"/>
</dbReference>
<dbReference type="EMBL" id="GL629788">
    <property type="protein sequence ID" value="EFX01573.1"/>
    <property type="molecule type" value="Genomic_DNA"/>
</dbReference>
<dbReference type="AlphaFoldDB" id="F0XKS4"/>
<dbReference type="Proteomes" id="UP000007796">
    <property type="component" value="Unassembled WGS sequence"/>
</dbReference>
<dbReference type="InParanoid" id="F0XKS4"/>
<evidence type="ECO:0000256" key="3">
    <source>
        <dbReference type="ARBA" id="ARBA00012415"/>
    </source>
</evidence>
<sequence length="521" mass="57763">MSSLHKSLLPSHAIRDGGDGEYSGRHHGKTQSHMAFENTSTNIAAAQMRNSLTALSESVSDPAEKKLFETEMDNFFALFRRYLNDKAKSNAVDWDRIRPPAQGQVVDYEQLGSTEGVSFLNKLAVLKLNGGLGTSMGCVGPKSVIEVRDGMSFLDLSVRQVEYLNRTYGCNVPFILMNSFNTDADTASIIKKYEGHNVDILTFNQSRYPRILKDSLLPVPKSYADSNEAWYPPGHGDVFESLYNSGVLDKLIDRGIEIVFLSNVDNLGAVVDLRILEHMVETKAEYIMELTNKTKADVKGGTIIDYDGSVRLLEIAQVPKEHVNEFKSIKKFRYFNTNNIWMNLQAVKRVVENNELAMEIIPNGKTIPGDKKGESDISIVQLETAVGAAIRHFNNAHGVNVPRRRFLPVKTCSDLMLVKSDLYTVKHGQLQMSANRFGDAPLIKLGSDFKKVSDFQKRIPSIPRIIELDHLTITGAVNLGRGVTLKGTVIIVATEGSTIDVPPGSILENVVVQGSLRLLEH</sequence>
<proteinExistence type="inferred from homology"/>
<evidence type="ECO:0000313" key="12">
    <source>
        <dbReference type="Proteomes" id="UP000007796"/>
    </source>
</evidence>
<dbReference type="InterPro" id="IPR002618">
    <property type="entry name" value="UDPGP_fam"/>
</dbReference>
<dbReference type="FunCoup" id="F0XKS4">
    <property type="interactions" value="797"/>
</dbReference>
<name>F0XKS4_GROCL</name>
<dbReference type="InterPro" id="IPR029044">
    <property type="entry name" value="Nucleotide-diphossugar_trans"/>
</dbReference>
<comment type="catalytic activity">
    <reaction evidence="6 7">
        <text>alpha-D-glucose 1-phosphate + UTP + H(+) = UDP-alpha-D-glucose + diphosphate</text>
        <dbReference type="Rhea" id="RHEA:19889"/>
        <dbReference type="ChEBI" id="CHEBI:15378"/>
        <dbReference type="ChEBI" id="CHEBI:33019"/>
        <dbReference type="ChEBI" id="CHEBI:46398"/>
        <dbReference type="ChEBI" id="CHEBI:58601"/>
        <dbReference type="ChEBI" id="CHEBI:58885"/>
        <dbReference type="EC" id="2.7.7.9"/>
    </reaction>
</comment>
<dbReference type="Gene3D" id="3.90.550.10">
    <property type="entry name" value="Spore Coat Polysaccharide Biosynthesis Protein SpsA, Chain A"/>
    <property type="match status" value="1"/>
</dbReference>
<feature type="binding site" evidence="9">
    <location>
        <position position="142"/>
    </location>
    <ligand>
        <name>UTP</name>
        <dbReference type="ChEBI" id="CHEBI:46398"/>
    </ligand>
</feature>
<dbReference type="FunFam" id="2.160.10.10:FF:000001">
    <property type="entry name" value="UTP--glucose-1-phosphate uridylyltransferase"/>
    <property type="match status" value="1"/>
</dbReference>
<dbReference type="Gene3D" id="2.160.10.10">
    <property type="entry name" value="Hexapeptide repeat proteins"/>
    <property type="match status" value="1"/>
</dbReference>
<feature type="binding site" evidence="8">
    <location>
        <position position="235"/>
    </location>
    <ligand>
        <name>substrate</name>
    </ligand>
</feature>
<evidence type="ECO:0000256" key="7">
    <source>
        <dbReference type="PIRNR" id="PIRNR000806"/>
    </source>
</evidence>
<dbReference type="InterPro" id="IPR016267">
    <property type="entry name" value="UDPGP_trans"/>
</dbReference>
<feature type="binding site" evidence="9">
    <location>
        <position position="205"/>
    </location>
    <ligand>
        <name>UTP</name>
        <dbReference type="ChEBI" id="CHEBI:46398"/>
    </ligand>
</feature>
<organism evidence="12">
    <name type="scientific">Grosmannia clavigera (strain kw1407 / UAMH 11150)</name>
    <name type="common">Blue stain fungus</name>
    <name type="synonym">Graphiocladiella clavigera</name>
    <dbReference type="NCBI Taxonomy" id="655863"/>
    <lineage>
        <taxon>Eukaryota</taxon>
        <taxon>Fungi</taxon>
        <taxon>Dikarya</taxon>
        <taxon>Ascomycota</taxon>
        <taxon>Pezizomycotina</taxon>
        <taxon>Sordariomycetes</taxon>
        <taxon>Sordariomycetidae</taxon>
        <taxon>Ophiostomatales</taxon>
        <taxon>Ophiostomataceae</taxon>
        <taxon>Leptographium</taxon>
    </lineage>
</organism>
<feature type="binding site" evidence="9">
    <location>
        <position position="410"/>
    </location>
    <ligand>
        <name>UTP</name>
        <dbReference type="ChEBI" id="CHEBI:46398"/>
    </ligand>
</feature>
<dbReference type="GO" id="GO:0006078">
    <property type="term" value="P:(1-&gt;6)-beta-D-glucan biosynthetic process"/>
    <property type="evidence" value="ECO:0007669"/>
    <property type="project" value="EnsemblFungi"/>
</dbReference>
<comment type="similarity">
    <text evidence="2 7">Belongs to the UDPGP type 1 family.</text>
</comment>
<protein>
    <recommendedName>
        <fullName evidence="3 7">UTP--glucose-1-phosphate uridylyltransferase</fullName>
        <ecNumber evidence="3 7">2.7.7.9</ecNumber>
    </recommendedName>
</protein>
<dbReference type="GO" id="GO:0005992">
    <property type="term" value="P:trehalose biosynthetic process"/>
    <property type="evidence" value="ECO:0007669"/>
    <property type="project" value="EnsemblFungi"/>
</dbReference>
<evidence type="ECO:0000256" key="1">
    <source>
        <dbReference type="ARBA" id="ARBA00003449"/>
    </source>
</evidence>
<evidence type="ECO:0000256" key="5">
    <source>
        <dbReference type="ARBA" id="ARBA00022695"/>
    </source>
</evidence>
<evidence type="ECO:0000256" key="9">
    <source>
        <dbReference type="PIRSR" id="PIRSR000806-2"/>
    </source>
</evidence>
<evidence type="ECO:0000256" key="10">
    <source>
        <dbReference type="SAM" id="MobiDB-lite"/>
    </source>
</evidence>
<dbReference type="GO" id="GO:0005978">
    <property type="term" value="P:glycogen biosynthetic process"/>
    <property type="evidence" value="ECO:0007669"/>
    <property type="project" value="EnsemblFungi"/>
</dbReference>
<dbReference type="GO" id="GO:0003983">
    <property type="term" value="F:UTP:glucose-1-phosphate uridylyltransferase activity"/>
    <property type="evidence" value="ECO:0007669"/>
    <property type="project" value="UniProtKB-EC"/>
</dbReference>
<dbReference type="PANTHER" id="PTHR43511">
    <property type="match status" value="1"/>
</dbReference>
<evidence type="ECO:0000256" key="6">
    <source>
        <dbReference type="ARBA" id="ARBA00048128"/>
    </source>
</evidence>
<evidence type="ECO:0000256" key="4">
    <source>
        <dbReference type="ARBA" id="ARBA00022679"/>
    </source>
</evidence>
<feature type="compositionally biased region" description="Basic and acidic residues" evidence="10">
    <location>
        <begin position="13"/>
        <end position="24"/>
    </location>
</feature>
<keyword evidence="5 7" id="KW-0548">Nucleotidyltransferase</keyword>
<evidence type="ECO:0000256" key="8">
    <source>
        <dbReference type="PIRSR" id="PIRSR000806-1"/>
    </source>
</evidence>
<dbReference type="FunFam" id="3.90.550.10:FF:000002">
    <property type="entry name" value="UTP--glucose-1-phosphate uridylyltransferase"/>
    <property type="match status" value="1"/>
</dbReference>
<dbReference type="PIRSF" id="PIRSF000806">
    <property type="entry name" value="UDPGP"/>
    <property type="match status" value="1"/>
</dbReference>
<gene>
    <name evidence="11" type="ORF">CMQ_8039</name>
</gene>
<dbReference type="HOGENOM" id="CLU_023632_3_0_1"/>
<feature type="binding site" evidence="9">
    <location>
        <position position="234"/>
    </location>
    <ligand>
        <name>UTP</name>
        <dbReference type="ChEBI" id="CHEBI:46398"/>
    </ligand>
</feature>
<evidence type="ECO:0000256" key="2">
    <source>
        <dbReference type="ARBA" id="ARBA00010401"/>
    </source>
</evidence>
<dbReference type="STRING" id="655863.F0XKS4"/>
<dbReference type="Pfam" id="PF01704">
    <property type="entry name" value="UDPGP"/>
    <property type="match status" value="1"/>
</dbReference>